<dbReference type="Pfam" id="PF04967">
    <property type="entry name" value="HTH_10"/>
    <property type="match status" value="1"/>
</dbReference>
<sequence>MIHIVDITVPSRAFELGRLLDEIPGVHVELEKMIPLHDSVIPLFWVSNGDETRIVETLESSPTTREVRFLTEDGRRKLFEVRWDSDADGFVGILLDSNVRLLEGESIAQGWDFRLLVPSQNDLMEFQRGCEEADIQLVLRRLYNPSFPSNGSRMSAEQQEAIVAAYEHGYFEVPRAVTLGELATMFDISDNAYSQRLRRGIASLVHETMVDT</sequence>
<proteinExistence type="predicted"/>
<evidence type="ECO:0000256" key="2">
    <source>
        <dbReference type="ARBA" id="ARBA00023163"/>
    </source>
</evidence>
<dbReference type="Pfam" id="PF15915">
    <property type="entry name" value="BAT"/>
    <property type="match status" value="1"/>
</dbReference>
<comment type="caution">
    <text evidence="5">The sequence shown here is derived from an EMBL/GenBank/DDBJ whole genome shotgun (WGS) entry which is preliminary data.</text>
</comment>
<protein>
    <submittedName>
        <fullName evidence="5">Helix-turn-helix domain-containing protein</fullName>
    </submittedName>
</protein>
<organism evidence="5 6">
    <name type="scientific">Halomarina rubra</name>
    <dbReference type="NCBI Taxonomy" id="2071873"/>
    <lineage>
        <taxon>Archaea</taxon>
        <taxon>Methanobacteriati</taxon>
        <taxon>Methanobacteriota</taxon>
        <taxon>Stenosarchaea group</taxon>
        <taxon>Halobacteria</taxon>
        <taxon>Halobacteriales</taxon>
        <taxon>Natronomonadaceae</taxon>
        <taxon>Halomarina</taxon>
    </lineage>
</organism>
<dbReference type="RefSeq" id="WP_250875414.1">
    <property type="nucleotide sequence ID" value="NZ_JALXFV010000008.1"/>
</dbReference>
<evidence type="ECO:0000313" key="6">
    <source>
        <dbReference type="Proteomes" id="UP001597187"/>
    </source>
</evidence>
<dbReference type="InterPro" id="IPR007050">
    <property type="entry name" value="HTH_bacterioopsin"/>
</dbReference>
<dbReference type="InterPro" id="IPR031803">
    <property type="entry name" value="BAT_GAF/HTH-assoc"/>
</dbReference>
<feature type="domain" description="HTH bat-type" evidence="3">
    <location>
        <begin position="156"/>
        <end position="204"/>
    </location>
</feature>
<reference evidence="5 6" key="1">
    <citation type="journal article" date="2019" name="Int. J. Syst. Evol. Microbiol.">
        <title>The Global Catalogue of Microorganisms (GCM) 10K type strain sequencing project: providing services to taxonomists for standard genome sequencing and annotation.</title>
        <authorList>
            <consortium name="The Broad Institute Genomics Platform"/>
            <consortium name="The Broad Institute Genome Sequencing Center for Infectious Disease"/>
            <person name="Wu L."/>
            <person name="Ma J."/>
        </authorList>
    </citation>
    <scope>NUCLEOTIDE SEQUENCE [LARGE SCALE GENOMIC DNA]</scope>
    <source>
        <strain evidence="5 6">CGMCC 1.12563</strain>
    </source>
</reference>
<dbReference type="AlphaFoldDB" id="A0ABD6B1L2"/>
<keyword evidence="1" id="KW-0805">Transcription regulation</keyword>
<name>A0ABD6B1L2_9EURY</name>
<evidence type="ECO:0000259" key="4">
    <source>
        <dbReference type="Pfam" id="PF15915"/>
    </source>
</evidence>
<evidence type="ECO:0000313" key="5">
    <source>
        <dbReference type="EMBL" id="MFD1515500.1"/>
    </source>
</evidence>
<feature type="domain" description="Bacterioopsin transcriptional activator GAF and HTH associated" evidence="4">
    <location>
        <begin position="24"/>
        <end position="141"/>
    </location>
</feature>
<evidence type="ECO:0000256" key="1">
    <source>
        <dbReference type="ARBA" id="ARBA00023015"/>
    </source>
</evidence>
<dbReference type="Proteomes" id="UP001597187">
    <property type="component" value="Unassembled WGS sequence"/>
</dbReference>
<dbReference type="PANTHER" id="PTHR34236">
    <property type="entry name" value="DIMETHYL SULFOXIDE REDUCTASE TRANSCRIPTIONAL ACTIVATOR"/>
    <property type="match status" value="1"/>
</dbReference>
<evidence type="ECO:0000259" key="3">
    <source>
        <dbReference type="Pfam" id="PF04967"/>
    </source>
</evidence>
<dbReference type="EMBL" id="JBHUDC010000008">
    <property type="protein sequence ID" value="MFD1515500.1"/>
    <property type="molecule type" value="Genomic_DNA"/>
</dbReference>
<keyword evidence="2" id="KW-0804">Transcription</keyword>
<dbReference type="PANTHER" id="PTHR34236:SF1">
    <property type="entry name" value="DIMETHYL SULFOXIDE REDUCTASE TRANSCRIPTIONAL ACTIVATOR"/>
    <property type="match status" value="1"/>
</dbReference>
<accession>A0ABD6B1L2</accession>
<gene>
    <name evidence="5" type="ORF">ACFSBT_19660</name>
</gene>
<keyword evidence="6" id="KW-1185">Reference proteome</keyword>